<organism evidence="2 3">
    <name type="scientific">Fukomys damarensis</name>
    <name type="common">Damaraland mole rat</name>
    <name type="synonym">Cryptomys damarensis</name>
    <dbReference type="NCBI Taxonomy" id="885580"/>
    <lineage>
        <taxon>Eukaryota</taxon>
        <taxon>Metazoa</taxon>
        <taxon>Chordata</taxon>
        <taxon>Craniata</taxon>
        <taxon>Vertebrata</taxon>
        <taxon>Euteleostomi</taxon>
        <taxon>Mammalia</taxon>
        <taxon>Eutheria</taxon>
        <taxon>Euarchontoglires</taxon>
        <taxon>Glires</taxon>
        <taxon>Rodentia</taxon>
        <taxon>Hystricomorpha</taxon>
        <taxon>Bathyergidae</taxon>
        <taxon>Fukomys</taxon>
    </lineage>
</organism>
<dbReference type="GO" id="GO:0016301">
    <property type="term" value="F:kinase activity"/>
    <property type="evidence" value="ECO:0007669"/>
    <property type="project" value="UniProtKB-KW"/>
</dbReference>
<evidence type="ECO:0000313" key="2">
    <source>
        <dbReference type="EMBL" id="KFO33664.1"/>
    </source>
</evidence>
<feature type="compositionally biased region" description="Pro residues" evidence="1">
    <location>
        <begin position="283"/>
        <end position="296"/>
    </location>
</feature>
<evidence type="ECO:0000256" key="1">
    <source>
        <dbReference type="SAM" id="MobiDB-lite"/>
    </source>
</evidence>
<keyword evidence="2" id="KW-0418">Kinase</keyword>
<dbReference type="EMBL" id="KN122061">
    <property type="protein sequence ID" value="KFO33664.1"/>
    <property type="molecule type" value="Genomic_DNA"/>
</dbReference>
<proteinExistence type="predicted"/>
<dbReference type="Gene3D" id="1.10.8.10">
    <property type="entry name" value="DNA helicase RuvA subunit, C-terminal domain"/>
    <property type="match status" value="1"/>
</dbReference>
<dbReference type="Proteomes" id="UP000028990">
    <property type="component" value="Unassembled WGS sequence"/>
</dbReference>
<sequence>MVSYPNFISNNAKNLNKILNHDPMMQPIVQNLLKHRWIQGVQPPSPPEPLAVPTKRVILSCMAGMGFNPLVDTLRRKKYNHEMATFLLLQSQAFSIRVKPVHKAAEKTSCQAMELPTLAPEPTLPLPTVGIDTGRLSRGASQAAYRPFAAAATCHPGLGSPRPCTSHGEAQYSNRYKVRRPLGPWGGAATPGRDPGKGMISASEMWAFVTMKVTLATHCGNAGHSMVGARADNRDPSPGGHWTWVGGGRVETHLQVTSRSAPQRCGPVGPAVSWRAASSRPSPVAPSPPPSEPGPDGPRAHVQATSAAATQT</sequence>
<feature type="region of interest" description="Disordered" evidence="1">
    <location>
        <begin position="257"/>
        <end position="312"/>
    </location>
</feature>
<accession>A0A091DNG5</accession>
<protein>
    <submittedName>
        <fullName evidence="2">Sperm motility kinase W</fullName>
    </submittedName>
</protein>
<evidence type="ECO:0000313" key="3">
    <source>
        <dbReference type="Proteomes" id="UP000028990"/>
    </source>
</evidence>
<feature type="compositionally biased region" description="Low complexity" evidence="1">
    <location>
        <begin position="270"/>
        <end position="282"/>
    </location>
</feature>
<feature type="compositionally biased region" description="Polar residues" evidence="1">
    <location>
        <begin position="303"/>
        <end position="312"/>
    </location>
</feature>
<keyword evidence="2" id="KW-0808">Transferase</keyword>
<dbReference type="AlphaFoldDB" id="A0A091DNG5"/>
<keyword evidence="3" id="KW-1185">Reference proteome</keyword>
<gene>
    <name evidence="2" type="ORF">H920_04909</name>
</gene>
<reference evidence="2 3" key="1">
    <citation type="submission" date="2013-11" db="EMBL/GenBank/DDBJ databases">
        <title>The Damaraland mole rat (Fukomys damarensis) genome and evolution of African mole rats.</title>
        <authorList>
            <person name="Gladyshev V.N."/>
            <person name="Fang X."/>
        </authorList>
    </citation>
    <scope>NUCLEOTIDE SEQUENCE [LARGE SCALE GENOMIC DNA]</scope>
    <source>
        <tissue evidence="2">Liver</tissue>
    </source>
</reference>
<name>A0A091DNG5_FUKDA</name>